<feature type="domain" description="Proline dehydrogenase" evidence="11">
    <location>
        <begin position="37"/>
        <end position="290"/>
    </location>
</feature>
<gene>
    <name evidence="12" type="ORF">ENJ10_04295</name>
</gene>
<dbReference type="AlphaFoldDB" id="A0A7V1LYG8"/>
<dbReference type="Pfam" id="PF01619">
    <property type="entry name" value="Pro_dh"/>
    <property type="match status" value="1"/>
</dbReference>
<evidence type="ECO:0000256" key="8">
    <source>
        <dbReference type="ARBA" id="ARBA00048779"/>
    </source>
</evidence>
<evidence type="ECO:0000259" key="11">
    <source>
        <dbReference type="Pfam" id="PF01619"/>
    </source>
</evidence>
<keyword evidence="4 10" id="KW-0547">Nucleotide-binding</keyword>
<dbReference type="PANTHER" id="PTHR13914:SF0">
    <property type="entry name" value="PROLINE DEHYDROGENASE 1, MITOCHONDRIAL"/>
    <property type="match status" value="1"/>
</dbReference>
<feature type="binding site" evidence="9">
    <location>
        <position position="91"/>
    </location>
    <ligand>
        <name>substrate</name>
    </ligand>
</feature>
<dbReference type="EC" id="1.5.5.2" evidence="2"/>
<evidence type="ECO:0000256" key="3">
    <source>
        <dbReference type="ARBA" id="ARBA00022630"/>
    </source>
</evidence>
<dbReference type="InterPro" id="IPR002872">
    <property type="entry name" value="Proline_DH_dom"/>
</dbReference>
<dbReference type="InterPro" id="IPR029041">
    <property type="entry name" value="FAD-linked_oxidoreductase-like"/>
</dbReference>
<evidence type="ECO:0000256" key="6">
    <source>
        <dbReference type="ARBA" id="ARBA00023002"/>
    </source>
</evidence>
<dbReference type="GO" id="GO:0004657">
    <property type="term" value="F:proline dehydrogenase activity"/>
    <property type="evidence" value="ECO:0007669"/>
    <property type="project" value="UniProtKB-EC"/>
</dbReference>
<evidence type="ECO:0000256" key="5">
    <source>
        <dbReference type="ARBA" id="ARBA00022827"/>
    </source>
</evidence>
<keyword evidence="7" id="KW-0642">Proline metabolism</keyword>
<evidence type="ECO:0000256" key="4">
    <source>
        <dbReference type="ARBA" id="ARBA00022741"/>
    </source>
</evidence>
<comment type="catalytic activity">
    <reaction evidence="8">
        <text>L-proline + a quinone = (S)-1-pyrroline-5-carboxylate + a quinol + H(+)</text>
        <dbReference type="Rhea" id="RHEA:23784"/>
        <dbReference type="ChEBI" id="CHEBI:15378"/>
        <dbReference type="ChEBI" id="CHEBI:17388"/>
        <dbReference type="ChEBI" id="CHEBI:24646"/>
        <dbReference type="ChEBI" id="CHEBI:60039"/>
        <dbReference type="ChEBI" id="CHEBI:132124"/>
        <dbReference type="EC" id="1.5.5.2"/>
    </reaction>
</comment>
<dbReference type="PIRSF" id="PIRSF000196">
    <property type="entry name" value="Pro_dehydrog"/>
    <property type="match status" value="1"/>
</dbReference>
<dbReference type="SUPFAM" id="SSF51730">
    <property type="entry name" value="FAD-linked oxidoreductase"/>
    <property type="match status" value="1"/>
</dbReference>
<organism evidence="12">
    <name type="scientific">Caldithrix abyssi</name>
    <dbReference type="NCBI Taxonomy" id="187145"/>
    <lineage>
        <taxon>Bacteria</taxon>
        <taxon>Pseudomonadati</taxon>
        <taxon>Calditrichota</taxon>
        <taxon>Calditrichia</taxon>
        <taxon>Calditrichales</taxon>
        <taxon>Calditrichaceae</taxon>
        <taxon>Caldithrix</taxon>
    </lineage>
</organism>
<accession>A0A7V1LYG8</accession>
<dbReference type="GO" id="GO:0010133">
    <property type="term" value="P:L-proline catabolic process to L-glutamate"/>
    <property type="evidence" value="ECO:0007669"/>
    <property type="project" value="UniProtKB-UniPathway"/>
</dbReference>
<dbReference type="Proteomes" id="UP000886005">
    <property type="component" value="Unassembled WGS sequence"/>
</dbReference>
<evidence type="ECO:0000256" key="7">
    <source>
        <dbReference type="ARBA" id="ARBA00023062"/>
    </source>
</evidence>
<dbReference type="InterPro" id="IPR015659">
    <property type="entry name" value="Proline_oxidase"/>
</dbReference>
<evidence type="ECO:0000256" key="1">
    <source>
        <dbReference type="ARBA" id="ARBA00004739"/>
    </source>
</evidence>
<evidence type="ECO:0000313" key="12">
    <source>
        <dbReference type="EMBL" id="HED09884.1"/>
    </source>
</evidence>
<comment type="cofactor">
    <cofactor evidence="10">
        <name>FAD</name>
        <dbReference type="ChEBI" id="CHEBI:57692"/>
    </cofactor>
    <text evidence="10">Binds 1 FAD per subunit.</text>
</comment>
<feature type="binding site" evidence="9">
    <location>
        <position position="281"/>
    </location>
    <ligand>
        <name>substrate</name>
    </ligand>
</feature>
<evidence type="ECO:0000256" key="9">
    <source>
        <dbReference type="PIRSR" id="PIRSR000196-1"/>
    </source>
</evidence>
<dbReference type="GO" id="GO:0000166">
    <property type="term" value="F:nucleotide binding"/>
    <property type="evidence" value="ECO:0007669"/>
    <property type="project" value="UniProtKB-KW"/>
</dbReference>
<protein>
    <recommendedName>
        <fullName evidence="2">proline dehydrogenase</fullName>
        <ecNumber evidence="2">1.5.5.2</ecNumber>
    </recommendedName>
</protein>
<feature type="binding site" evidence="9">
    <location>
        <position position="282"/>
    </location>
    <ligand>
        <name>substrate</name>
    </ligand>
</feature>
<evidence type="ECO:0000256" key="10">
    <source>
        <dbReference type="PIRSR" id="PIRSR000196-2"/>
    </source>
</evidence>
<keyword evidence="3" id="KW-0285">Flavoprotein</keyword>
<name>A0A7V1LYG8_CALAY</name>
<sequence length="301" mass="35348">MSLLDKMVVWSLPLVPKPLVGYFSREYIAGPEMKDALEVVRELNDKGIMATLDLLGEVVSRREQSIAAADEYIEMLEQINRLKLDANISLKPTHMGLLLDNTFCFENIERIIQKARALNNFVRIDMEDYTTTTNTIDFYLRYKEKYDGHVGTVIQAYLRRTNDDIAHLMEQRANLRLCKGIYVETREVAYQDMAIINESYKYNLERLLRAEGCYVGIATHDEKLVWHAQRLIHDYNIPREKYEFQMLLGVDPQLRDIIVKEGHRLRVYVPYGKEWYAYSTRRLKENPRMAGMMFKKIFGLT</sequence>
<keyword evidence="5 10" id="KW-0274">FAD</keyword>
<dbReference type="EMBL" id="DRLD01000117">
    <property type="protein sequence ID" value="HED09884.1"/>
    <property type="molecule type" value="Genomic_DNA"/>
</dbReference>
<reference evidence="12" key="1">
    <citation type="journal article" date="2020" name="mSystems">
        <title>Genome- and Community-Level Interaction Insights into Carbon Utilization and Element Cycling Functions of Hydrothermarchaeota in Hydrothermal Sediment.</title>
        <authorList>
            <person name="Zhou Z."/>
            <person name="Liu Y."/>
            <person name="Xu W."/>
            <person name="Pan J."/>
            <person name="Luo Z.H."/>
            <person name="Li M."/>
        </authorList>
    </citation>
    <scope>NUCLEOTIDE SEQUENCE [LARGE SCALE GENOMIC DNA]</scope>
    <source>
        <strain evidence="12">HyVt-456</strain>
    </source>
</reference>
<dbReference type="UniPathway" id="UPA00261">
    <property type="reaction ID" value="UER00373"/>
</dbReference>
<comment type="caution">
    <text evidence="12">The sequence shown here is derived from an EMBL/GenBank/DDBJ whole genome shotgun (WGS) entry which is preliminary data.</text>
</comment>
<keyword evidence="6" id="KW-0560">Oxidoreductase</keyword>
<feature type="binding site" evidence="10">
    <location>
        <begin position="219"/>
        <end position="220"/>
    </location>
    <ligand>
        <name>FAD</name>
        <dbReference type="ChEBI" id="CHEBI:57692"/>
    </ligand>
</feature>
<dbReference type="PANTHER" id="PTHR13914">
    <property type="entry name" value="PROLINE OXIDASE"/>
    <property type="match status" value="1"/>
</dbReference>
<dbReference type="Gene3D" id="3.20.20.220">
    <property type="match status" value="1"/>
</dbReference>
<feature type="binding site" evidence="10">
    <location>
        <position position="155"/>
    </location>
    <ligand>
        <name>FAD</name>
        <dbReference type="ChEBI" id="CHEBI:57692"/>
    </ligand>
</feature>
<evidence type="ECO:0000256" key="2">
    <source>
        <dbReference type="ARBA" id="ARBA00012695"/>
    </source>
</evidence>
<feature type="binding site" evidence="10">
    <location>
        <position position="126"/>
    </location>
    <ligand>
        <name>FAD</name>
        <dbReference type="ChEBI" id="CHEBI:57692"/>
    </ligand>
</feature>
<comment type="pathway">
    <text evidence="1">Amino-acid degradation; L-proline degradation into L-glutamate; L-glutamate from L-proline: step 1/2.</text>
</comment>
<proteinExistence type="predicted"/>
<dbReference type="InterPro" id="IPR008219">
    <property type="entry name" value="PRODH_bac_arc"/>
</dbReference>